<dbReference type="GO" id="GO:0006508">
    <property type="term" value="P:proteolysis"/>
    <property type="evidence" value="ECO:0007669"/>
    <property type="project" value="UniProtKB-KW"/>
</dbReference>
<organism evidence="9 10">
    <name type="scientific">Jeotgalibacillus salarius</name>
    <dbReference type="NCBI Taxonomy" id="546023"/>
    <lineage>
        <taxon>Bacteria</taxon>
        <taxon>Bacillati</taxon>
        <taxon>Bacillota</taxon>
        <taxon>Bacilli</taxon>
        <taxon>Bacillales</taxon>
        <taxon>Caryophanaceae</taxon>
        <taxon>Jeotgalibacillus</taxon>
    </lineage>
</organism>
<comment type="similarity">
    <text evidence="6">Belongs to the peptidase M3 family.</text>
</comment>
<dbReference type="CDD" id="cd09607">
    <property type="entry name" value="M3B_PepF"/>
    <property type="match status" value="1"/>
</dbReference>
<keyword evidence="3 6" id="KW-0378">Hydrolase</keyword>
<dbReference type="RefSeq" id="WP_134382378.1">
    <property type="nucleotide sequence ID" value="NZ_SORX01000009.1"/>
</dbReference>
<evidence type="ECO:0000313" key="9">
    <source>
        <dbReference type="EMBL" id="TFD99590.1"/>
    </source>
</evidence>
<keyword evidence="10" id="KW-1185">Reference proteome</keyword>
<feature type="domain" description="Oligopeptidase F N-terminal" evidence="8">
    <location>
        <begin position="119"/>
        <end position="183"/>
    </location>
</feature>
<proteinExistence type="inferred from homology"/>
<dbReference type="PANTHER" id="PTHR34217">
    <property type="entry name" value="METAL-DEPENDENT CARBOXYPEPTIDASE"/>
    <property type="match status" value="1"/>
</dbReference>
<dbReference type="InterPro" id="IPR042088">
    <property type="entry name" value="OligoPept_F_C"/>
</dbReference>
<dbReference type="GO" id="GO:0046872">
    <property type="term" value="F:metal ion binding"/>
    <property type="evidence" value="ECO:0007669"/>
    <property type="project" value="UniProtKB-UniRule"/>
</dbReference>
<sequence>MSTATYPETWDLEVFFKGGSDSAELKQHLRTYEEKTAAFANQVKQFETPDSKKDADQIYKLIQEAKESMMGLRQAGAFASCLEAEDMNDSGAGVLRGKVTSLFADFGTAFQAFQQKLSKSDEHVWSELLEDDKLSEYAFIMTEWRKDSKDKLSEDEEGLISALSVDGYHGWGQMYNALVSEMTIDVEVDGETKTLSVGQANNLKSHSDAKVREEVTNKLEEAWKKQENLFAQTLNHLGGYRLAKYKKRGWNDFMKEPLEYNRMKEETLDAMWGAISKSKEPFVKFLEHKAKLLGLEKMKWAHIGAPISSSVKTLSYSEGAEFILKHFKKFGPEMASFAEKAFKDGWIEAEDRAGKRPGGFCTGFPQSEQSRIFMTYSGSMSNVATLAHELGHAFHTYALRPMDPLNRMYAMNVAETASTFAEMIVSDAAVKEADTKDEQAALLEDKVSRSIAFFMNIHSRFIFEQRFYEERKEGFVTAKRLNELTIEAQNEAYAGAVEDNEPHFWASKLHFHITGVPFYNFPYTFGYLFSLSVYARALEEGTDYEEKYMALLRDTAVMTTEDLAMKHLGEDITKEAFWMKGIDLCIKDAEEFIRLTSE</sequence>
<accession>A0A4Y8LF19</accession>
<name>A0A4Y8LF19_9BACL</name>
<dbReference type="PANTHER" id="PTHR34217:SF1">
    <property type="entry name" value="CARBOXYPEPTIDASE 1"/>
    <property type="match status" value="1"/>
</dbReference>
<dbReference type="AlphaFoldDB" id="A0A4Y8LF19"/>
<evidence type="ECO:0000256" key="2">
    <source>
        <dbReference type="ARBA" id="ARBA00022723"/>
    </source>
</evidence>
<dbReference type="SUPFAM" id="SSF55486">
    <property type="entry name" value="Metalloproteases ('zincins'), catalytic domain"/>
    <property type="match status" value="1"/>
</dbReference>
<evidence type="ECO:0000256" key="6">
    <source>
        <dbReference type="RuleBase" id="RU003435"/>
    </source>
</evidence>
<keyword evidence="4 6" id="KW-0862">Zinc</keyword>
<dbReference type="InterPro" id="IPR001333">
    <property type="entry name" value="Peptidase_M32_Taq"/>
</dbReference>
<comment type="cofactor">
    <cofactor evidence="6">
        <name>Zn(2+)</name>
        <dbReference type="ChEBI" id="CHEBI:29105"/>
    </cofactor>
    <text evidence="6">Binds 1 zinc ion.</text>
</comment>
<keyword evidence="5 6" id="KW-0482">Metalloprotease</keyword>
<dbReference type="EMBL" id="SORX01000009">
    <property type="protein sequence ID" value="TFD99590.1"/>
    <property type="molecule type" value="Genomic_DNA"/>
</dbReference>
<dbReference type="GO" id="GO:0004181">
    <property type="term" value="F:metallocarboxypeptidase activity"/>
    <property type="evidence" value="ECO:0007669"/>
    <property type="project" value="InterPro"/>
</dbReference>
<evidence type="ECO:0000256" key="5">
    <source>
        <dbReference type="ARBA" id="ARBA00023049"/>
    </source>
</evidence>
<dbReference type="Pfam" id="PF08439">
    <property type="entry name" value="Peptidase_M3_N"/>
    <property type="match status" value="1"/>
</dbReference>
<dbReference type="InterPro" id="IPR011977">
    <property type="entry name" value="Pept_M3B_clade3"/>
</dbReference>
<evidence type="ECO:0000256" key="1">
    <source>
        <dbReference type="ARBA" id="ARBA00022670"/>
    </source>
</evidence>
<gene>
    <name evidence="9" type="ORF">E2626_13825</name>
</gene>
<keyword evidence="1 6" id="KW-0645">Protease</keyword>
<evidence type="ECO:0000256" key="3">
    <source>
        <dbReference type="ARBA" id="ARBA00022801"/>
    </source>
</evidence>
<evidence type="ECO:0000259" key="7">
    <source>
        <dbReference type="Pfam" id="PF01432"/>
    </source>
</evidence>
<keyword evidence="2 6" id="KW-0479">Metal-binding</keyword>
<dbReference type="Gene3D" id="1.20.140.70">
    <property type="entry name" value="Oligopeptidase f, N-terminal domain"/>
    <property type="match status" value="1"/>
</dbReference>
<dbReference type="Proteomes" id="UP000297776">
    <property type="component" value="Unassembled WGS sequence"/>
</dbReference>
<dbReference type="Pfam" id="PF01432">
    <property type="entry name" value="Peptidase_M3"/>
    <property type="match status" value="1"/>
</dbReference>
<dbReference type="InterPro" id="IPR001567">
    <property type="entry name" value="Pept_M3A_M3B_dom"/>
</dbReference>
<evidence type="ECO:0000259" key="8">
    <source>
        <dbReference type="Pfam" id="PF08439"/>
    </source>
</evidence>
<reference evidence="9 10" key="1">
    <citation type="submission" date="2019-03" db="EMBL/GenBank/DDBJ databases">
        <authorList>
            <person name="Yang Y."/>
        </authorList>
    </citation>
    <scope>NUCLEOTIDE SEQUENCE [LARGE SCALE GENOMIC DNA]</scope>
    <source>
        <strain evidence="9 10">ASL-1</strain>
    </source>
</reference>
<feature type="domain" description="Peptidase M3A/M3B catalytic" evidence="7">
    <location>
        <begin position="339"/>
        <end position="572"/>
    </location>
</feature>
<dbReference type="Gene3D" id="1.10.1370.20">
    <property type="entry name" value="Oligoendopeptidase f, C-terminal domain"/>
    <property type="match status" value="1"/>
</dbReference>
<evidence type="ECO:0000313" key="10">
    <source>
        <dbReference type="Proteomes" id="UP000297776"/>
    </source>
</evidence>
<evidence type="ECO:0000256" key="4">
    <source>
        <dbReference type="ARBA" id="ARBA00022833"/>
    </source>
</evidence>
<comment type="caution">
    <text evidence="9">The sequence shown here is derived from an EMBL/GenBank/DDBJ whole genome shotgun (WGS) entry which is preliminary data.</text>
</comment>
<dbReference type="InterPro" id="IPR013647">
    <property type="entry name" value="OligopepF_N_dom"/>
</dbReference>
<dbReference type="InterPro" id="IPR034006">
    <property type="entry name" value="M3B_PepF_2"/>
</dbReference>
<protein>
    <submittedName>
        <fullName evidence="9">M3 family oligoendopeptidase</fullName>
    </submittedName>
</protein>
<dbReference type="NCBIfam" id="TIGR02290">
    <property type="entry name" value="M3_fam_3"/>
    <property type="match status" value="1"/>
</dbReference>
<dbReference type="GO" id="GO:0004222">
    <property type="term" value="F:metalloendopeptidase activity"/>
    <property type="evidence" value="ECO:0007669"/>
    <property type="project" value="InterPro"/>
</dbReference>
<dbReference type="OrthoDB" id="9769691at2"/>